<dbReference type="SUPFAM" id="SSF56204">
    <property type="entry name" value="Hect, E3 ligase catalytic domain"/>
    <property type="match status" value="1"/>
</dbReference>
<dbReference type="InterPro" id="IPR000569">
    <property type="entry name" value="HECT_dom"/>
</dbReference>
<protein>
    <recommendedName>
        <fullName evidence="4">HECT domain-containing protein</fullName>
    </recommendedName>
</protein>
<comment type="caution">
    <text evidence="3">Lacks conserved residue(s) required for the propagation of feature annotation.</text>
</comment>
<feature type="domain" description="HECT" evidence="4">
    <location>
        <begin position="60"/>
        <end position="257"/>
    </location>
</feature>
<dbReference type="Pfam" id="PF00632">
    <property type="entry name" value="HECT"/>
    <property type="match status" value="1"/>
</dbReference>
<evidence type="ECO:0000313" key="6">
    <source>
        <dbReference type="Proteomes" id="UP000485058"/>
    </source>
</evidence>
<evidence type="ECO:0000256" key="1">
    <source>
        <dbReference type="ARBA" id="ARBA00022679"/>
    </source>
</evidence>
<dbReference type="InterPro" id="IPR045322">
    <property type="entry name" value="HECTD1/TRIP12-like"/>
</dbReference>
<dbReference type="GO" id="GO:0000209">
    <property type="term" value="P:protein polyubiquitination"/>
    <property type="evidence" value="ECO:0007669"/>
    <property type="project" value="TreeGrafter"/>
</dbReference>
<dbReference type="Gene3D" id="3.30.2410.10">
    <property type="entry name" value="Hect, E3 ligase catalytic domain"/>
    <property type="match status" value="1"/>
</dbReference>
<dbReference type="EMBL" id="BLLF01000806">
    <property type="protein sequence ID" value="GFH15101.1"/>
    <property type="molecule type" value="Genomic_DNA"/>
</dbReference>
<keyword evidence="1" id="KW-0808">Transferase</keyword>
<proteinExistence type="predicted"/>
<dbReference type="InterPro" id="IPR035983">
    <property type="entry name" value="Hect_E3_ubiquitin_ligase"/>
</dbReference>
<dbReference type="PANTHER" id="PTHR45670">
    <property type="entry name" value="E3 UBIQUITIN-PROTEIN LIGASE TRIP12"/>
    <property type="match status" value="1"/>
</dbReference>
<evidence type="ECO:0000313" key="5">
    <source>
        <dbReference type="EMBL" id="GFH15101.1"/>
    </source>
</evidence>
<evidence type="ECO:0000256" key="2">
    <source>
        <dbReference type="ARBA" id="ARBA00022786"/>
    </source>
</evidence>
<feature type="non-terminal residue" evidence="5">
    <location>
        <position position="1"/>
    </location>
</feature>
<dbReference type="SMART" id="SM00119">
    <property type="entry name" value="HECTc"/>
    <property type="match status" value="1"/>
</dbReference>
<organism evidence="5 6">
    <name type="scientific">Haematococcus lacustris</name>
    <name type="common">Green alga</name>
    <name type="synonym">Haematococcus pluvialis</name>
    <dbReference type="NCBI Taxonomy" id="44745"/>
    <lineage>
        <taxon>Eukaryota</taxon>
        <taxon>Viridiplantae</taxon>
        <taxon>Chlorophyta</taxon>
        <taxon>core chlorophytes</taxon>
        <taxon>Chlorophyceae</taxon>
        <taxon>CS clade</taxon>
        <taxon>Chlamydomonadales</taxon>
        <taxon>Haematococcaceae</taxon>
        <taxon>Haematococcus</taxon>
    </lineage>
</organism>
<dbReference type="PROSITE" id="PS50237">
    <property type="entry name" value="HECT"/>
    <property type="match status" value="1"/>
</dbReference>
<dbReference type="GO" id="GO:0061630">
    <property type="term" value="F:ubiquitin protein ligase activity"/>
    <property type="evidence" value="ECO:0007669"/>
    <property type="project" value="InterPro"/>
</dbReference>
<reference evidence="5 6" key="1">
    <citation type="submission" date="2020-02" db="EMBL/GenBank/DDBJ databases">
        <title>Draft genome sequence of Haematococcus lacustris strain NIES-144.</title>
        <authorList>
            <person name="Morimoto D."/>
            <person name="Nakagawa S."/>
            <person name="Yoshida T."/>
            <person name="Sawayama S."/>
        </authorList>
    </citation>
    <scope>NUCLEOTIDE SEQUENCE [LARGE SCALE GENOMIC DNA]</scope>
    <source>
        <strain evidence="5 6">NIES-144</strain>
    </source>
</reference>
<dbReference type="Proteomes" id="UP000485058">
    <property type="component" value="Unassembled WGS sequence"/>
</dbReference>
<gene>
    <name evidence="5" type="ORF">HaLaN_11266</name>
</gene>
<comment type="caution">
    <text evidence="5">The sequence shown here is derived from an EMBL/GenBank/DDBJ whole genome shotgun (WGS) entry which is preliminary data.</text>
</comment>
<keyword evidence="2 3" id="KW-0833">Ubl conjugation pathway</keyword>
<keyword evidence="6" id="KW-1185">Reference proteome</keyword>
<name>A0A699YZH1_HAELA</name>
<accession>A0A699YZH1</accession>
<evidence type="ECO:0000256" key="3">
    <source>
        <dbReference type="PROSITE-ProRule" id="PRU00104"/>
    </source>
</evidence>
<evidence type="ECO:0000259" key="4">
    <source>
        <dbReference type="PROSITE" id="PS50237"/>
    </source>
</evidence>
<sequence>MQALNAAEVGGGAGGAADRESRELRIGRLQRQKVRVSRKRILESAIKVMELYARQRAVLELEYFNEVGTGLGPTLEFYTLLSHDLQRRTLRMWRHEDAEVVEYFRLLGRSLGKALQDSRLMDLPLNYTFYRYKADLGDAEFELVPGGKDQMVTSQNLGRWIEAVVDATVGSGIAAQVEAFQEGFNEVFLLASLDTFYEDEIETMLCGAGEHWTVQGLLEEIKFDHGYTASSPVVKALVEVLAELDPLDQRRFLRFVT</sequence>
<dbReference type="GO" id="GO:0043161">
    <property type="term" value="P:proteasome-mediated ubiquitin-dependent protein catabolic process"/>
    <property type="evidence" value="ECO:0007669"/>
    <property type="project" value="TreeGrafter"/>
</dbReference>
<feature type="non-terminal residue" evidence="5">
    <location>
        <position position="257"/>
    </location>
</feature>
<dbReference type="Gene3D" id="3.90.1750.10">
    <property type="entry name" value="Hect, E3 ligase catalytic domains"/>
    <property type="match status" value="1"/>
</dbReference>
<dbReference type="AlphaFoldDB" id="A0A699YZH1"/>
<dbReference type="PANTHER" id="PTHR45670:SF1">
    <property type="entry name" value="E3 UBIQUITIN-PROTEIN LIGASE HECTD1"/>
    <property type="match status" value="1"/>
</dbReference>